<sequence>MSAEIACTTFECYLEQFRNNQRTIASFDSTTALIPIDFDSDGGDEMRPPTSAFRILFPILLILGIFMLIAISVVLHRIVLKLVRKRWSSTLSRQRNNDESETSRRVNTVSQYTDNPPSYNQVLANIEEDSLPTYYQVMNGIVNLGFMNEVHVMQSSQSQGQTSTSNSADHLTRQPTDSVSSENIDESVPPPMYNTNNRPTRVNIATNVNPTTNDIEDIIDSIAVPSRVSE</sequence>
<keyword evidence="2" id="KW-0812">Transmembrane</keyword>
<reference evidence="3" key="3">
    <citation type="submission" date="2025-09" db="UniProtKB">
        <authorList>
            <consortium name="Ensembl"/>
        </authorList>
    </citation>
    <scope>IDENTIFICATION</scope>
</reference>
<proteinExistence type="predicted"/>
<reference evidence="3" key="2">
    <citation type="submission" date="2025-08" db="UniProtKB">
        <authorList>
            <consortium name="Ensembl"/>
        </authorList>
    </citation>
    <scope>IDENTIFICATION</scope>
</reference>
<keyword evidence="2" id="KW-1133">Transmembrane helix</keyword>
<protein>
    <submittedName>
        <fullName evidence="3">Uncharacterized protein</fullName>
    </submittedName>
</protein>
<evidence type="ECO:0000313" key="3">
    <source>
        <dbReference type="Ensembl" id="ENSCINP00000023917.2"/>
    </source>
</evidence>
<evidence type="ECO:0000313" key="4">
    <source>
        <dbReference type="Proteomes" id="UP000008144"/>
    </source>
</evidence>
<feature type="compositionally biased region" description="Polar residues" evidence="1">
    <location>
        <begin position="105"/>
        <end position="114"/>
    </location>
</feature>
<dbReference type="InParanoid" id="F6RMJ5"/>
<dbReference type="HOGENOM" id="CLU_1207151_0_0_1"/>
<dbReference type="Proteomes" id="UP000008144">
    <property type="component" value="Unassembled WGS sequence"/>
</dbReference>
<feature type="compositionally biased region" description="Low complexity" evidence="1">
    <location>
        <begin position="155"/>
        <end position="167"/>
    </location>
</feature>
<dbReference type="GeneTree" id="ENSGT00390000017514"/>
<dbReference type="AlphaFoldDB" id="F6RMJ5"/>
<organism evidence="3 4">
    <name type="scientific">Ciona intestinalis</name>
    <name type="common">Transparent sea squirt</name>
    <name type="synonym">Ascidia intestinalis</name>
    <dbReference type="NCBI Taxonomy" id="7719"/>
    <lineage>
        <taxon>Eukaryota</taxon>
        <taxon>Metazoa</taxon>
        <taxon>Chordata</taxon>
        <taxon>Tunicata</taxon>
        <taxon>Ascidiacea</taxon>
        <taxon>Phlebobranchia</taxon>
        <taxon>Cionidae</taxon>
        <taxon>Ciona</taxon>
    </lineage>
</organism>
<dbReference type="Ensembl" id="ENSCINT00000024163.2">
    <property type="protein sequence ID" value="ENSCINP00000023917.2"/>
    <property type="gene ID" value="ENSCING00000012919.2"/>
</dbReference>
<accession>F6RMJ5</accession>
<feature type="region of interest" description="Disordered" evidence="1">
    <location>
        <begin position="91"/>
        <end position="114"/>
    </location>
</feature>
<keyword evidence="2" id="KW-0472">Membrane</keyword>
<dbReference type="OMA" id="MSAEIAC"/>
<evidence type="ECO:0000256" key="2">
    <source>
        <dbReference type="SAM" id="Phobius"/>
    </source>
</evidence>
<feature type="compositionally biased region" description="Polar residues" evidence="1">
    <location>
        <begin position="173"/>
        <end position="182"/>
    </location>
</feature>
<feature type="transmembrane region" description="Helical" evidence="2">
    <location>
        <begin position="55"/>
        <end position="80"/>
    </location>
</feature>
<feature type="compositionally biased region" description="Polar residues" evidence="1">
    <location>
        <begin position="193"/>
        <end position="202"/>
    </location>
</feature>
<reference evidence="4" key="1">
    <citation type="journal article" date="2002" name="Science">
        <title>The draft genome of Ciona intestinalis: insights into chordate and vertebrate origins.</title>
        <authorList>
            <person name="Dehal P."/>
            <person name="Satou Y."/>
            <person name="Campbell R.K."/>
            <person name="Chapman J."/>
            <person name="Degnan B."/>
            <person name="De Tomaso A."/>
            <person name="Davidson B."/>
            <person name="Di Gregorio A."/>
            <person name="Gelpke M."/>
            <person name="Goodstein D.M."/>
            <person name="Harafuji N."/>
            <person name="Hastings K.E."/>
            <person name="Ho I."/>
            <person name="Hotta K."/>
            <person name="Huang W."/>
            <person name="Kawashima T."/>
            <person name="Lemaire P."/>
            <person name="Martinez D."/>
            <person name="Meinertzhagen I.A."/>
            <person name="Necula S."/>
            <person name="Nonaka M."/>
            <person name="Putnam N."/>
            <person name="Rash S."/>
            <person name="Saiga H."/>
            <person name="Satake M."/>
            <person name="Terry A."/>
            <person name="Yamada L."/>
            <person name="Wang H.G."/>
            <person name="Awazu S."/>
            <person name="Azumi K."/>
            <person name="Boore J."/>
            <person name="Branno M."/>
            <person name="Chin-Bow S."/>
            <person name="DeSantis R."/>
            <person name="Doyle S."/>
            <person name="Francino P."/>
            <person name="Keys D.N."/>
            <person name="Haga S."/>
            <person name="Hayashi H."/>
            <person name="Hino K."/>
            <person name="Imai K.S."/>
            <person name="Inaba K."/>
            <person name="Kano S."/>
            <person name="Kobayashi K."/>
            <person name="Kobayashi M."/>
            <person name="Lee B.I."/>
            <person name="Makabe K.W."/>
            <person name="Manohar C."/>
            <person name="Matassi G."/>
            <person name="Medina M."/>
            <person name="Mochizuki Y."/>
            <person name="Mount S."/>
            <person name="Morishita T."/>
            <person name="Miura S."/>
            <person name="Nakayama A."/>
            <person name="Nishizaka S."/>
            <person name="Nomoto H."/>
            <person name="Ohta F."/>
            <person name="Oishi K."/>
            <person name="Rigoutsos I."/>
            <person name="Sano M."/>
            <person name="Sasaki A."/>
            <person name="Sasakura Y."/>
            <person name="Shoguchi E."/>
            <person name="Shin-i T."/>
            <person name="Spagnuolo A."/>
            <person name="Stainier D."/>
            <person name="Suzuki M.M."/>
            <person name="Tassy O."/>
            <person name="Takatori N."/>
            <person name="Tokuoka M."/>
            <person name="Yagi K."/>
            <person name="Yoshizaki F."/>
            <person name="Wada S."/>
            <person name="Zhang C."/>
            <person name="Hyatt P.D."/>
            <person name="Larimer F."/>
            <person name="Detter C."/>
            <person name="Doggett N."/>
            <person name="Glavina T."/>
            <person name="Hawkins T."/>
            <person name="Richardson P."/>
            <person name="Lucas S."/>
            <person name="Kohara Y."/>
            <person name="Levine M."/>
            <person name="Satoh N."/>
            <person name="Rokhsar D.S."/>
        </authorList>
    </citation>
    <scope>NUCLEOTIDE SEQUENCE [LARGE SCALE GENOMIC DNA]</scope>
</reference>
<keyword evidence="4" id="KW-1185">Reference proteome</keyword>
<name>F6RMJ5_CIOIN</name>
<feature type="compositionally biased region" description="Basic and acidic residues" evidence="1">
    <location>
        <begin position="95"/>
        <end position="104"/>
    </location>
</feature>
<feature type="region of interest" description="Disordered" evidence="1">
    <location>
        <begin position="155"/>
        <end position="202"/>
    </location>
</feature>
<evidence type="ECO:0000256" key="1">
    <source>
        <dbReference type="SAM" id="MobiDB-lite"/>
    </source>
</evidence>